<dbReference type="Ensembl" id="ENSEBUT00000007512.1">
    <property type="protein sequence ID" value="ENSEBUP00000007043.1"/>
    <property type="gene ID" value="ENSEBUG00000004615.1"/>
</dbReference>
<keyword evidence="2" id="KW-1185">Reference proteome</keyword>
<dbReference type="AlphaFoldDB" id="A0A8C4NI60"/>
<proteinExistence type="predicted"/>
<dbReference type="Proteomes" id="UP000694388">
    <property type="component" value="Unplaced"/>
</dbReference>
<dbReference type="GeneTree" id="ENSGT01150000287136"/>
<name>A0A8C4NI60_EPTBU</name>
<dbReference type="OMA" id="ERETKCH"/>
<organism evidence="1 2">
    <name type="scientific">Eptatretus burgeri</name>
    <name type="common">Inshore hagfish</name>
    <dbReference type="NCBI Taxonomy" id="7764"/>
    <lineage>
        <taxon>Eukaryota</taxon>
        <taxon>Metazoa</taxon>
        <taxon>Chordata</taxon>
        <taxon>Craniata</taxon>
        <taxon>Vertebrata</taxon>
        <taxon>Cyclostomata</taxon>
        <taxon>Myxini</taxon>
        <taxon>Myxiniformes</taxon>
        <taxon>Myxinidae</taxon>
        <taxon>Eptatretinae</taxon>
        <taxon>Eptatretus</taxon>
    </lineage>
</organism>
<reference evidence="1" key="2">
    <citation type="submission" date="2025-09" db="UniProtKB">
        <authorList>
            <consortium name="Ensembl"/>
        </authorList>
    </citation>
    <scope>IDENTIFICATION</scope>
</reference>
<protein>
    <submittedName>
        <fullName evidence="1">Uncharacterized protein</fullName>
    </submittedName>
</protein>
<evidence type="ECO:0000313" key="2">
    <source>
        <dbReference type="Proteomes" id="UP000694388"/>
    </source>
</evidence>
<evidence type="ECO:0000313" key="1">
    <source>
        <dbReference type="Ensembl" id="ENSEBUP00000007043.1"/>
    </source>
</evidence>
<reference evidence="1" key="1">
    <citation type="submission" date="2025-08" db="UniProtKB">
        <authorList>
            <consortium name="Ensembl"/>
        </authorList>
    </citation>
    <scope>IDENTIFICATION</scope>
</reference>
<sequence length="102" mass="11112">MALAAETSKRSAAHSTNLNEVQTTIIGNEGCDFLSVLNELNTNTLADGRIWLFGLNTAAERETKCHSTKRISFERSSQVRFLVLLIIPALLPTMGSELTSCA</sequence>
<accession>A0A8C4NI60</accession>